<comment type="similarity">
    <text evidence="1">Belongs to the cycloisomerase 2 family.</text>
</comment>
<accession>A0A7E4VP64</accession>
<sequence length="350" mass="38132">MAAYFAVGRYTHPPYTASPQADGIHVIKLDLASGVLSSVTVNKDVQNVSWFASAPGDDHLYAVSSGPISVLSRFKINVTSEAPTLELEAKTEFADDGGVYVGLDGKVVTVACFNSGVVRLFDAEGDLESKQRWKFTYCTDPASDKQNVPHSHCAVTWPGRKGVYAVADLGADRVYTVTSGSPNPEIALQVESGVGPRLILFHPTKKLAFLVTELSNELLLLDVDETSLKIRQCLPIIGYPDSVNNDPEASVQKAAHLAISDDGSRIWVSNRGRINDIVEFKLKSDESIEFVRVIPTKGKIPRAFAIVDEKYLIAANQKSNSIVSYRIDGEKPEEISELAVEAVIALWRLV</sequence>
<reference evidence="2" key="1">
    <citation type="journal article" date="2013" name="Genetics">
        <title>The draft genome and transcriptome of Panagrellus redivivus are shaped by the harsh demands of a free-living lifestyle.</title>
        <authorList>
            <person name="Srinivasan J."/>
            <person name="Dillman A.R."/>
            <person name="Macchietto M.G."/>
            <person name="Heikkinen L."/>
            <person name="Lakso M."/>
            <person name="Fracchia K.M."/>
            <person name="Antoshechkin I."/>
            <person name="Mortazavi A."/>
            <person name="Wong G."/>
            <person name="Sternberg P.W."/>
        </authorList>
    </citation>
    <scope>NUCLEOTIDE SEQUENCE [LARGE SCALE GENOMIC DNA]</scope>
    <source>
        <strain evidence="2">MT8872</strain>
    </source>
</reference>
<protein>
    <submittedName>
        <fullName evidence="3">Lactonase, 7-bladed beta-propeller-domain-containing protein</fullName>
    </submittedName>
</protein>
<name>A0A7E4VP64_PANRE</name>
<reference evidence="3" key="2">
    <citation type="submission" date="2020-10" db="UniProtKB">
        <authorList>
            <consortium name="WormBaseParasite"/>
        </authorList>
    </citation>
    <scope>IDENTIFICATION</scope>
</reference>
<dbReference type="SUPFAM" id="SSF51004">
    <property type="entry name" value="C-terminal (heme d1) domain of cytochrome cd1-nitrite reductase"/>
    <property type="match status" value="1"/>
</dbReference>
<dbReference type="AlphaFoldDB" id="A0A7E4VP64"/>
<dbReference type="Proteomes" id="UP000492821">
    <property type="component" value="Unassembled WGS sequence"/>
</dbReference>
<dbReference type="WBParaSite" id="Pan_g23250.t1">
    <property type="protein sequence ID" value="Pan_g23250.t1"/>
    <property type="gene ID" value="Pan_g23250"/>
</dbReference>
<dbReference type="InterPro" id="IPR019405">
    <property type="entry name" value="Lactonase_7-beta_prop"/>
</dbReference>
<evidence type="ECO:0000313" key="2">
    <source>
        <dbReference type="Proteomes" id="UP000492821"/>
    </source>
</evidence>
<dbReference type="InterPro" id="IPR050282">
    <property type="entry name" value="Cycloisomerase_2"/>
</dbReference>
<organism evidence="2 3">
    <name type="scientific">Panagrellus redivivus</name>
    <name type="common">Microworm</name>
    <dbReference type="NCBI Taxonomy" id="6233"/>
    <lineage>
        <taxon>Eukaryota</taxon>
        <taxon>Metazoa</taxon>
        <taxon>Ecdysozoa</taxon>
        <taxon>Nematoda</taxon>
        <taxon>Chromadorea</taxon>
        <taxon>Rhabditida</taxon>
        <taxon>Tylenchina</taxon>
        <taxon>Panagrolaimomorpha</taxon>
        <taxon>Panagrolaimoidea</taxon>
        <taxon>Panagrolaimidae</taxon>
        <taxon>Panagrellus</taxon>
    </lineage>
</organism>
<keyword evidence="2" id="KW-1185">Reference proteome</keyword>
<evidence type="ECO:0000256" key="1">
    <source>
        <dbReference type="ARBA" id="ARBA00005564"/>
    </source>
</evidence>
<dbReference type="InterPro" id="IPR015943">
    <property type="entry name" value="WD40/YVTN_repeat-like_dom_sf"/>
</dbReference>
<dbReference type="GO" id="GO:0017057">
    <property type="term" value="F:6-phosphogluconolactonase activity"/>
    <property type="evidence" value="ECO:0007669"/>
    <property type="project" value="TreeGrafter"/>
</dbReference>
<dbReference type="PANTHER" id="PTHR30344:SF1">
    <property type="entry name" value="6-PHOSPHOGLUCONOLACTONASE"/>
    <property type="match status" value="1"/>
</dbReference>
<dbReference type="Pfam" id="PF10282">
    <property type="entry name" value="Lactonase"/>
    <property type="match status" value="1"/>
</dbReference>
<dbReference type="InterPro" id="IPR011048">
    <property type="entry name" value="Haem_d1_sf"/>
</dbReference>
<evidence type="ECO:0000313" key="3">
    <source>
        <dbReference type="WBParaSite" id="Pan_g23250.t1"/>
    </source>
</evidence>
<dbReference type="PANTHER" id="PTHR30344">
    <property type="entry name" value="6-PHOSPHOGLUCONOLACTONASE-RELATED"/>
    <property type="match status" value="1"/>
</dbReference>
<dbReference type="Gene3D" id="2.130.10.10">
    <property type="entry name" value="YVTN repeat-like/Quinoprotein amine dehydrogenase"/>
    <property type="match status" value="1"/>
</dbReference>
<proteinExistence type="inferred from homology"/>